<reference evidence="1 2" key="1">
    <citation type="journal article" date="2013" name="J. Biotechnol.">
        <title>Establishment and interpretation of the genome sequence of the phytopathogenic fungus Rhizoctonia solani AG1-IB isolate 7/3/14.</title>
        <authorList>
            <person name="Wibberg D.W."/>
            <person name="Jelonek L.J."/>
            <person name="Rupp O.R."/>
            <person name="Hennig M.H."/>
            <person name="Eikmeyer F.E."/>
            <person name="Goesmann A.G."/>
            <person name="Hartmann A.H."/>
            <person name="Borriss R.B."/>
            <person name="Grosch R.G."/>
            <person name="Puehler A.P."/>
            <person name="Schlueter A.S."/>
        </authorList>
    </citation>
    <scope>NUCLEOTIDE SEQUENCE [LARGE SCALE GENOMIC DNA]</scope>
    <source>
        <strain evidence="2">AG1-IB / isolate 7/3/14</strain>
    </source>
</reference>
<proteinExistence type="predicted"/>
<dbReference type="Proteomes" id="UP000012065">
    <property type="component" value="Unassembled WGS sequence"/>
</dbReference>
<name>M5CDH2_THACB</name>
<comment type="caution">
    <text evidence="1">The sequence shown here is derived from an EMBL/GenBank/DDBJ whole genome shotgun (WGS) entry which is preliminary data.</text>
</comment>
<protein>
    <submittedName>
        <fullName evidence="1">Uncharacterized protein</fullName>
    </submittedName>
</protein>
<organism evidence="1 2">
    <name type="scientific">Thanatephorus cucumeris (strain AG1-IB / isolate 7/3/14)</name>
    <name type="common">Lettuce bottom rot fungus</name>
    <name type="synonym">Rhizoctonia solani</name>
    <dbReference type="NCBI Taxonomy" id="1108050"/>
    <lineage>
        <taxon>Eukaryota</taxon>
        <taxon>Fungi</taxon>
        <taxon>Dikarya</taxon>
        <taxon>Basidiomycota</taxon>
        <taxon>Agaricomycotina</taxon>
        <taxon>Agaricomycetes</taxon>
        <taxon>Cantharellales</taxon>
        <taxon>Ceratobasidiaceae</taxon>
        <taxon>Rhizoctonia</taxon>
        <taxon>Rhizoctonia solani AG-1</taxon>
    </lineage>
</organism>
<dbReference type="AlphaFoldDB" id="M5CDH2"/>
<gene>
    <name evidence="1" type="ORF">BN14_11622</name>
</gene>
<accession>M5CDH2</accession>
<dbReference type="HOGENOM" id="CLU_2039676_0_0_1"/>
<dbReference type="Gene3D" id="2.120.10.70">
    <property type="entry name" value="Fucose-specific lectin"/>
    <property type="match status" value="1"/>
</dbReference>
<evidence type="ECO:0000313" key="2">
    <source>
        <dbReference type="Proteomes" id="UP000012065"/>
    </source>
</evidence>
<evidence type="ECO:0000313" key="1">
    <source>
        <dbReference type="EMBL" id="CCO37466.1"/>
    </source>
</evidence>
<sequence length="121" mass="13340">MEQNPIGAIASISSFNGKRLKVVVVGEGGILLDANCRFGHDRPKNASRPDYLPLPDGRRTQGSIWTDAGVVGTAHPNSKLAVCTIEHLSLAYFFYQLPSGDIVMRRCNMGSEWEWEEGEYA</sequence>
<dbReference type="EMBL" id="CAOJ01017175">
    <property type="protein sequence ID" value="CCO37466.1"/>
    <property type="molecule type" value="Genomic_DNA"/>
</dbReference>